<dbReference type="InterPro" id="IPR004358">
    <property type="entry name" value="Sig_transdc_His_kin-like_C"/>
</dbReference>
<comment type="caution">
    <text evidence="5">The sequence shown here is derived from an EMBL/GenBank/DDBJ whole genome shotgun (WGS) entry which is preliminary data.</text>
</comment>
<evidence type="ECO:0000259" key="4">
    <source>
        <dbReference type="PROSITE" id="PS50109"/>
    </source>
</evidence>
<keyword evidence="3" id="KW-0812">Transmembrane</keyword>
<feature type="transmembrane region" description="Helical" evidence="3">
    <location>
        <begin position="221"/>
        <end position="241"/>
    </location>
</feature>
<dbReference type="Pfam" id="PF02518">
    <property type="entry name" value="HATPase_c"/>
    <property type="match status" value="1"/>
</dbReference>
<evidence type="ECO:0000256" key="3">
    <source>
        <dbReference type="SAM" id="Phobius"/>
    </source>
</evidence>
<keyword evidence="6" id="KW-1185">Reference proteome</keyword>
<dbReference type="SUPFAM" id="SSF55874">
    <property type="entry name" value="ATPase domain of HSP90 chaperone/DNA topoisomerase II/histidine kinase"/>
    <property type="match status" value="1"/>
</dbReference>
<dbReference type="PANTHER" id="PTHR34220">
    <property type="entry name" value="SENSOR HISTIDINE KINASE YPDA"/>
    <property type="match status" value="1"/>
</dbReference>
<evidence type="ECO:0000256" key="2">
    <source>
        <dbReference type="ARBA" id="ARBA00012438"/>
    </source>
</evidence>
<dbReference type="GO" id="GO:0016301">
    <property type="term" value="F:kinase activity"/>
    <property type="evidence" value="ECO:0007669"/>
    <property type="project" value="UniProtKB-KW"/>
</dbReference>
<dbReference type="InterPro" id="IPR050640">
    <property type="entry name" value="Bact_2-comp_sensor_kinase"/>
</dbReference>
<dbReference type="InterPro" id="IPR003594">
    <property type="entry name" value="HATPase_dom"/>
</dbReference>
<protein>
    <recommendedName>
        <fullName evidence="2">histidine kinase</fullName>
        <ecNumber evidence="2">2.7.13.3</ecNumber>
    </recommendedName>
</protein>
<dbReference type="InterPro" id="IPR036890">
    <property type="entry name" value="HATPase_C_sf"/>
</dbReference>
<dbReference type="EC" id="2.7.13.3" evidence="2"/>
<feature type="domain" description="Histidine kinase" evidence="4">
    <location>
        <begin position="359"/>
        <end position="455"/>
    </location>
</feature>
<dbReference type="InterPro" id="IPR010559">
    <property type="entry name" value="Sig_transdc_His_kin_internal"/>
</dbReference>
<dbReference type="RefSeq" id="WP_264486727.1">
    <property type="nucleotide sequence ID" value="NZ_JAPDDT010000003.1"/>
</dbReference>
<comment type="catalytic activity">
    <reaction evidence="1">
        <text>ATP + protein L-histidine = ADP + protein N-phospho-L-histidine.</text>
        <dbReference type="EC" id="2.7.13.3"/>
    </reaction>
</comment>
<keyword evidence="5" id="KW-0808">Transferase</keyword>
<accession>A0ABT3GGQ2</accession>
<reference evidence="5 6" key="1">
    <citation type="submission" date="2022-10" db="EMBL/GenBank/DDBJ databases">
        <title>Luteolibacter arcticus strain CCTCC AB 2014275, whole genome shotgun sequencing project.</title>
        <authorList>
            <person name="Zhao G."/>
            <person name="Shen L."/>
        </authorList>
    </citation>
    <scope>NUCLEOTIDE SEQUENCE [LARGE SCALE GENOMIC DNA]</scope>
    <source>
        <strain evidence="5 6">CCTCC AB 2014275</strain>
    </source>
</reference>
<dbReference type="EMBL" id="JAPDDT010000003">
    <property type="protein sequence ID" value="MCW1922618.1"/>
    <property type="molecule type" value="Genomic_DNA"/>
</dbReference>
<dbReference type="Pfam" id="PF06580">
    <property type="entry name" value="His_kinase"/>
    <property type="match status" value="1"/>
</dbReference>
<sequence length="458" mass="50409">MTLSSSRTGFLLPRWLPGAFFAAWTVLAAAVLWWFALREPESRVVFVEMGAGGALDSSASRLLLNQQLLPWVPWLILSPYVLWFAFRFPLFGVAKWRNAALLLTAGALFIGVSAAFQDRAARRQPILAPMPAVETWFPPGFDKTPGGEFGIPLAREIGRNPQTELPEAFGLPPEVDPRKLPGMIFTREEMKQRIEAKWSVIATRSEAALGGLLKSQARSMVLLDSFAFLALLVAAHAGIFLRKARQENERAALLDSSHAMARARALQAQLQPHFLFNTLNGIAMLTRKDPERAEEMITSLSELLRIALDGERQAEIPLREELHFIDRYLDLQRMRFGERLKVEREISRDTLGLLVPALLVQPLVENAIHHGIEPRGAGGSVRISTTVEGEMLTILIEDDGVGLGHSSGSSGSGSGIGLASIRERLAALYPGRHAFRSEEPPGGGVRMIIQLPAHSFTP</sequence>
<keyword evidence="5" id="KW-0418">Kinase</keyword>
<proteinExistence type="predicted"/>
<name>A0ABT3GGQ2_9BACT</name>
<keyword evidence="3" id="KW-1133">Transmembrane helix</keyword>
<dbReference type="PROSITE" id="PS50109">
    <property type="entry name" value="HIS_KIN"/>
    <property type="match status" value="1"/>
</dbReference>
<evidence type="ECO:0000313" key="5">
    <source>
        <dbReference type="EMBL" id="MCW1922618.1"/>
    </source>
</evidence>
<feature type="transmembrane region" description="Helical" evidence="3">
    <location>
        <begin position="68"/>
        <end position="86"/>
    </location>
</feature>
<organism evidence="5 6">
    <name type="scientific">Luteolibacter arcticus</name>
    <dbReference type="NCBI Taxonomy" id="1581411"/>
    <lineage>
        <taxon>Bacteria</taxon>
        <taxon>Pseudomonadati</taxon>
        <taxon>Verrucomicrobiota</taxon>
        <taxon>Verrucomicrobiia</taxon>
        <taxon>Verrucomicrobiales</taxon>
        <taxon>Verrucomicrobiaceae</taxon>
        <taxon>Luteolibacter</taxon>
    </lineage>
</organism>
<feature type="transmembrane region" description="Helical" evidence="3">
    <location>
        <begin position="98"/>
        <end position="116"/>
    </location>
</feature>
<evidence type="ECO:0000313" key="6">
    <source>
        <dbReference type="Proteomes" id="UP001320876"/>
    </source>
</evidence>
<dbReference type="Gene3D" id="3.30.565.10">
    <property type="entry name" value="Histidine kinase-like ATPase, C-terminal domain"/>
    <property type="match status" value="1"/>
</dbReference>
<dbReference type="InterPro" id="IPR005467">
    <property type="entry name" value="His_kinase_dom"/>
</dbReference>
<gene>
    <name evidence="5" type="ORF">OKA05_08635</name>
</gene>
<dbReference type="Proteomes" id="UP001320876">
    <property type="component" value="Unassembled WGS sequence"/>
</dbReference>
<feature type="transmembrane region" description="Helical" evidence="3">
    <location>
        <begin position="15"/>
        <end position="36"/>
    </location>
</feature>
<evidence type="ECO:0000256" key="1">
    <source>
        <dbReference type="ARBA" id="ARBA00000085"/>
    </source>
</evidence>
<dbReference type="PANTHER" id="PTHR34220:SF9">
    <property type="entry name" value="SIGNAL TRANSDUCTION HISTIDINE KINASE INTERNAL REGION DOMAIN-CONTAINING PROTEIN"/>
    <property type="match status" value="1"/>
</dbReference>
<keyword evidence="3" id="KW-0472">Membrane</keyword>
<dbReference type="PRINTS" id="PR00344">
    <property type="entry name" value="BCTRLSENSOR"/>
</dbReference>